<gene>
    <name evidence="2" type="ordered locus">ELI_07835</name>
</gene>
<keyword evidence="1" id="KW-1133">Transmembrane helix</keyword>
<protein>
    <submittedName>
        <fullName evidence="2">Uncharacterized protein</fullName>
    </submittedName>
</protein>
<reference evidence="3" key="1">
    <citation type="journal article" date="2009" name="J. Bacteriol.">
        <title>Complete genome sequence of Erythrobacter litoralis HTCC2594.</title>
        <authorList>
            <person name="Oh H.M."/>
            <person name="Giovannoni S.J."/>
            <person name="Ferriera S."/>
            <person name="Johnson J."/>
            <person name="Cho J.C."/>
        </authorList>
    </citation>
    <scope>NUCLEOTIDE SEQUENCE [LARGE SCALE GENOMIC DNA]</scope>
    <source>
        <strain evidence="3">HTCC2594</strain>
    </source>
</reference>
<evidence type="ECO:0000256" key="1">
    <source>
        <dbReference type="SAM" id="Phobius"/>
    </source>
</evidence>
<feature type="transmembrane region" description="Helical" evidence="1">
    <location>
        <begin position="47"/>
        <end position="67"/>
    </location>
</feature>
<keyword evidence="1" id="KW-0472">Membrane</keyword>
<evidence type="ECO:0000313" key="3">
    <source>
        <dbReference type="Proteomes" id="UP000008808"/>
    </source>
</evidence>
<dbReference type="HOGENOM" id="CLU_2000417_0_0_5"/>
<feature type="transmembrane region" description="Helical" evidence="1">
    <location>
        <begin position="104"/>
        <end position="122"/>
    </location>
</feature>
<feature type="transmembrane region" description="Helical" evidence="1">
    <location>
        <begin position="74"/>
        <end position="92"/>
    </location>
</feature>
<dbReference type="Proteomes" id="UP000008808">
    <property type="component" value="Chromosome"/>
</dbReference>
<keyword evidence="3" id="KW-1185">Reference proteome</keyword>
<dbReference type="KEGG" id="eli:ELI_07835"/>
<proteinExistence type="predicted"/>
<accession>Q2N9I2</accession>
<keyword evidence="1" id="KW-0812">Transmembrane</keyword>
<dbReference type="RefSeq" id="WP_011414493.1">
    <property type="nucleotide sequence ID" value="NC_007722.1"/>
</dbReference>
<evidence type="ECO:0000313" key="2">
    <source>
        <dbReference type="EMBL" id="ABC63659.1"/>
    </source>
</evidence>
<dbReference type="EMBL" id="CP000157">
    <property type="protein sequence ID" value="ABC63659.1"/>
    <property type="molecule type" value="Genomic_DNA"/>
</dbReference>
<organism evidence="2 3">
    <name type="scientific">Erythrobacter litoralis (strain HTCC2594)</name>
    <dbReference type="NCBI Taxonomy" id="314225"/>
    <lineage>
        <taxon>Bacteria</taxon>
        <taxon>Pseudomonadati</taxon>
        <taxon>Pseudomonadota</taxon>
        <taxon>Alphaproteobacteria</taxon>
        <taxon>Sphingomonadales</taxon>
        <taxon>Erythrobacteraceae</taxon>
        <taxon>Erythrobacter/Porphyrobacter group</taxon>
        <taxon>Erythrobacter</taxon>
    </lineage>
</organism>
<sequence length="124" mass="12758">MRIWPLIAGIAGLAAAAVQMLRGQDGLPRMAGQLAHPAQGAMIEIVWHSLTGLMFVLAAGLLVSAGAGKPAGRIIGWLGAAGFGWITAVHFAKAHAALGDPFAFYPVWFSGVAAVLSAVAAMRR</sequence>
<name>Q2N9I2_ERYLH</name>
<dbReference type="STRING" id="314225.ELI_07835"/>
<dbReference type="AlphaFoldDB" id="Q2N9I2"/>